<dbReference type="Gene3D" id="1.50.10.10">
    <property type="match status" value="1"/>
</dbReference>
<proteinExistence type="inferred from homology"/>
<dbReference type="InterPro" id="IPR008928">
    <property type="entry name" value="6-hairpin_glycosidase_sf"/>
</dbReference>
<dbReference type="GO" id="GO:0052757">
    <property type="term" value="F:chondroitin hydrolase activity"/>
    <property type="evidence" value="ECO:0007669"/>
    <property type="project" value="TreeGrafter"/>
</dbReference>
<organism evidence="3 4">
    <name type="scientific">Paenibacillus xylanilyticus</name>
    <dbReference type="NCBI Taxonomy" id="248903"/>
    <lineage>
        <taxon>Bacteria</taxon>
        <taxon>Bacillati</taxon>
        <taxon>Bacillota</taxon>
        <taxon>Bacilli</taxon>
        <taxon>Bacillales</taxon>
        <taxon>Paenibacillaceae</taxon>
        <taxon>Paenibacillus</taxon>
    </lineage>
</organism>
<sequence>MLVNTSTSVTWVEEAWRQGADKTLRNAQRIKDTFPHISPQGTYDRNDPEWWTAGFWPGLLWLVYGESPDDGAVAPLSRIAESCERQLEGCLRNPDSVDHDLGFIWLLSGVASYRQTGSMDSRRRGMLAANLFAARFNVRGQFIRAWNFNSSTMDTRGVAIIDSMMNLPLLYWASEQSGDPRFRLLAEAHADTVAREFIRADGSICHVVEFDPLTGQKLCEHGGQGHAPGSAWARGTAWALHGFALSYRYTGEARYLETAERAADFFLAMLGEDIVPFWDFRAPAEHQVAWDSSAAAIAASGLLELAKLSPRGEAYAAAGERIVRGLHERYSSGESAAEEGLIMQGTVHYPEGRGLNVPIIYGDYFYMEALAKLRGRPGLF</sequence>
<evidence type="ECO:0000313" key="4">
    <source>
        <dbReference type="Proteomes" id="UP000526125"/>
    </source>
</evidence>
<keyword evidence="4" id="KW-1185">Reference proteome</keyword>
<dbReference type="InterPro" id="IPR012341">
    <property type="entry name" value="6hp_glycosidase-like_sf"/>
</dbReference>
<comment type="caution">
    <text evidence="3">The sequence shown here is derived from an EMBL/GenBank/DDBJ whole genome shotgun (WGS) entry which is preliminary data.</text>
</comment>
<name>A0A7Y6ETP0_9BACL</name>
<gene>
    <name evidence="3" type="ORF">HP552_13210</name>
</gene>
<dbReference type="GO" id="GO:0000272">
    <property type="term" value="P:polysaccharide catabolic process"/>
    <property type="evidence" value="ECO:0007669"/>
    <property type="project" value="TreeGrafter"/>
</dbReference>
<accession>A0A7Y6ETP0</accession>
<evidence type="ECO:0000256" key="2">
    <source>
        <dbReference type="ARBA" id="ARBA00038358"/>
    </source>
</evidence>
<dbReference type="SUPFAM" id="SSF48208">
    <property type="entry name" value="Six-hairpin glycosidases"/>
    <property type="match status" value="1"/>
</dbReference>
<dbReference type="PANTHER" id="PTHR36845:SF1">
    <property type="entry name" value="HYDROLASE, PUTATIVE (AFU_ORTHOLOGUE AFUA_7G05090)-RELATED"/>
    <property type="match status" value="1"/>
</dbReference>
<comment type="similarity">
    <text evidence="2">Belongs to the glycosyl hydrolase 88 family.</text>
</comment>
<keyword evidence="1 3" id="KW-0378">Hydrolase</keyword>
<dbReference type="Proteomes" id="UP000526125">
    <property type="component" value="Unassembled WGS sequence"/>
</dbReference>
<evidence type="ECO:0000256" key="1">
    <source>
        <dbReference type="ARBA" id="ARBA00022801"/>
    </source>
</evidence>
<evidence type="ECO:0000313" key="3">
    <source>
        <dbReference type="EMBL" id="NUU76192.1"/>
    </source>
</evidence>
<reference evidence="3 4" key="1">
    <citation type="submission" date="2020-05" db="EMBL/GenBank/DDBJ databases">
        <title>Genome Sequencing of Type Strains.</title>
        <authorList>
            <person name="Lemaire J.F."/>
            <person name="Inderbitzin P."/>
            <person name="Gregorio O.A."/>
            <person name="Collins S.B."/>
            <person name="Wespe N."/>
            <person name="Knight-Connoni V."/>
        </authorList>
    </citation>
    <scope>NUCLEOTIDE SEQUENCE [LARGE SCALE GENOMIC DNA]</scope>
    <source>
        <strain evidence="3 4">LMG 21957</strain>
    </source>
</reference>
<dbReference type="PANTHER" id="PTHR36845">
    <property type="entry name" value="HYDROLASE, PUTATIVE (AFU_ORTHOLOGUE AFUA_7G05090)-RELATED"/>
    <property type="match status" value="1"/>
</dbReference>
<dbReference type="EMBL" id="JABMCB010000178">
    <property type="protein sequence ID" value="NUU76192.1"/>
    <property type="molecule type" value="Genomic_DNA"/>
</dbReference>
<dbReference type="AlphaFoldDB" id="A0A7Y6ETP0"/>
<dbReference type="InterPro" id="IPR052369">
    <property type="entry name" value="UG_Glycosaminoglycan_Hydrolase"/>
</dbReference>
<protein>
    <submittedName>
        <fullName evidence="3">Glycosyl hydrolase</fullName>
    </submittedName>
</protein>